<dbReference type="AlphaFoldDB" id="A0A351JTK1"/>
<evidence type="ECO:0000313" key="1">
    <source>
        <dbReference type="EMBL" id="HAZ29621.1"/>
    </source>
</evidence>
<protein>
    <recommendedName>
        <fullName evidence="3">Methyltransferase domain-containing protein</fullName>
    </recommendedName>
</protein>
<accession>A0A351JTK1</accession>
<evidence type="ECO:0008006" key="3">
    <source>
        <dbReference type="Google" id="ProtNLM"/>
    </source>
</evidence>
<dbReference type="Pfam" id="PF13489">
    <property type="entry name" value="Methyltransf_23"/>
    <property type="match status" value="1"/>
</dbReference>
<comment type="caution">
    <text evidence="1">The sequence shown here is derived from an EMBL/GenBank/DDBJ whole genome shotgun (WGS) entry which is preliminary data.</text>
</comment>
<name>A0A351JTK1_UNCKA</name>
<dbReference type="EMBL" id="DNHX01000025">
    <property type="protein sequence ID" value="HAZ29621.1"/>
    <property type="molecule type" value="Genomic_DNA"/>
</dbReference>
<dbReference type="Proteomes" id="UP000264072">
    <property type="component" value="Unassembled WGS sequence"/>
</dbReference>
<dbReference type="InterPro" id="IPR029063">
    <property type="entry name" value="SAM-dependent_MTases_sf"/>
</dbReference>
<dbReference type="Gene3D" id="3.40.50.150">
    <property type="entry name" value="Vaccinia Virus protein VP39"/>
    <property type="match status" value="1"/>
</dbReference>
<reference evidence="1 2" key="1">
    <citation type="journal article" date="2018" name="Nat. Biotechnol.">
        <title>A standardized bacterial taxonomy based on genome phylogeny substantially revises the tree of life.</title>
        <authorList>
            <person name="Parks D.H."/>
            <person name="Chuvochina M."/>
            <person name="Waite D.W."/>
            <person name="Rinke C."/>
            <person name="Skarshewski A."/>
            <person name="Chaumeil P.A."/>
            <person name="Hugenholtz P."/>
        </authorList>
    </citation>
    <scope>NUCLEOTIDE SEQUENCE [LARGE SCALE GENOMIC DNA]</scope>
    <source>
        <strain evidence="1">UBA10185</strain>
    </source>
</reference>
<gene>
    <name evidence="1" type="ORF">DCY43_02630</name>
</gene>
<proteinExistence type="predicted"/>
<sequence>MQIDTMFAEGFFDVIIASEIIEHLVDTDKFIVTLGKLLAQDGYIYLTTPNLASWHGRLMLLFGYQPLASEVSSERAEFGKGNILAKYYHGKAIMHVRVFTLRALLDFLKYHGFCIEAVWGGGYRKIDSLLFKKLFIGLSPIIKVLIKKGSQC</sequence>
<organism evidence="1 2">
    <name type="scientific">candidate division WWE3 bacterium</name>
    <dbReference type="NCBI Taxonomy" id="2053526"/>
    <lineage>
        <taxon>Bacteria</taxon>
        <taxon>Katanobacteria</taxon>
    </lineage>
</organism>
<dbReference type="SUPFAM" id="SSF53335">
    <property type="entry name" value="S-adenosyl-L-methionine-dependent methyltransferases"/>
    <property type="match status" value="1"/>
</dbReference>
<evidence type="ECO:0000313" key="2">
    <source>
        <dbReference type="Proteomes" id="UP000264072"/>
    </source>
</evidence>